<accession>A0ABM4D0H0</accession>
<dbReference type="RefSeq" id="XP_065667728.1">
    <property type="nucleotide sequence ID" value="XM_065811656.1"/>
</dbReference>
<dbReference type="PANTHER" id="PTHR19446">
    <property type="entry name" value="REVERSE TRANSCRIPTASES"/>
    <property type="match status" value="1"/>
</dbReference>
<evidence type="ECO:0000313" key="2">
    <source>
        <dbReference type="Proteomes" id="UP001652625"/>
    </source>
</evidence>
<name>A0ABM4D0H0_HYDVU</name>
<gene>
    <name evidence="3" type="primary">LOC136088018</name>
</gene>
<feature type="domain" description="Helix-turn-helix" evidence="1">
    <location>
        <begin position="172"/>
        <end position="231"/>
    </location>
</feature>
<dbReference type="InterPro" id="IPR058912">
    <property type="entry name" value="HTH_animal"/>
</dbReference>
<protein>
    <submittedName>
        <fullName evidence="3">Uncharacterized protein LOC136088018</fullName>
    </submittedName>
</protein>
<organism evidence="2 3">
    <name type="scientific">Hydra vulgaris</name>
    <name type="common">Hydra</name>
    <name type="synonym">Hydra attenuata</name>
    <dbReference type="NCBI Taxonomy" id="6087"/>
    <lineage>
        <taxon>Eukaryota</taxon>
        <taxon>Metazoa</taxon>
        <taxon>Cnidaria</taxon>
        <taxon>Hydrozoa</taxon>
        <taxon>Hydroidolina</taxon>
        <taxon>Anthoathecata</taxon>
        <taxon>Aplanulata</taxon>
        <taxon>Hydridae</taxon>
        <taxon>Hydra</taxon>
    </lineage>
</organism>
<sequence length="411" mass="46993">MQKFGSRDFWKIFNSVINKGWSSILSLIHGPDLIPSPKDKAKLFAKNFFSSSTLESYCHSLPSIPIKQVNPLIDIQITPVSVAKVIPQLNSSTACDPDNIPVIVLQNCFPELALILSKIFNDYLTESCFPVCWKMTSAVPIFKNSGETSQLLLKITKKFRDNYYKKTNIHNYLNYKSHHPFHIKKNIPYNLAKRIIVFTSNYEIEKIRLAELKSWLKDCEYPDVIINNAFHNAKLQGPAPQKKSKETFPLIITFYSNLNCQPLISEANLLLKVSHNERVKNVFSNIYAVLAFKQPPNLLRRLTSYEHTIIQLTRGISDLIKNSQFTLGIFMDLAKAFGTINHKILAKRSKYYGIIGNVLKWLKSYLTNCKQFIYADETFSLNLLNVICGVLQGSILVPLSSLIYINDLKYL</sequence>
<reference evidence="3" key="1">
    <citation type="submission" date="2025-08" db="UniProtKB">
        <authorList>
            <consortium name="RefSeq"/>
        </authorList>
    </citation>
    <scope>IDENTIFICATION</scope>
</reference>
<dbReference type="Proteomes" id="UP001652625">
    <property type="component" value="Chromosome 12"/>
</dbReference>
<proteinExistence type="predicted"/>
<dbReference type="GeneID" id="136088018"/>
<keyword evidence="2" id="KW-1185">Reference proteome</keyword>
<evidence type="ECO:0000259" key="1">
    <source>
        <dbReference type="Pfam" id="PF26215"/>
    </source>
</evidence>
<dbReference type="Pfam" id="PF26215">
    <property type="entry name" value="HTH_animal"/>
    <property type="match status" value="1"/>
</dbReference>
<evidence type="ECO:0000313" key="3">
    <source>
        <dbReference type="RefSeq" id="XP_065667728.1"/>
    </source>
</evidence>